<dbReference type="EMBL" id="ASPP01017571">
    <property type="protein sequence ID" value="ETO16950.1"/>
    <property type="molecule type" value="Genomic_DNA"/>
</dbReference>
<keyword evidence="2" id="KW-1133">Transmembrane helix</keyword>
<evidence type="ECO:0000256" key="2">
    <source>
        <dbReference type="SAM" id="Phobius"/>
    </source>
</evidence>
<evidence type="ECO:0000313" key="3">
    <source>
        <dbReference type="EMBL" id="ETO16950.1"/>
    </source>
</evidence>
<dbReference type="Proteomes" id="UP000023152">
    <property type="component" value="Unassembled WGS sequence"/>
</dbReference>
<keyword evidence="2" id="KW-0472">Membrane</keyword>
<keyword evidence="4" id="KW-1185">Reference proteome</keyword>
<protein>
    <submittedName>
        <fullName evidence="3">Uncharacterized protein</fullName>
    </submittedName>
</protein>
<feature type="transmembrane region" description="Helical" evidence="2">
    <location>
        <begin position="68"/>
        <end position="89"/>
    </location>
</feature>
<accession>X6MV37</accession>
<evidence type="ECO:0000313" key="4">
    <source>
        <dbReference type="Proteomes" id="UP000023152"/>
    </source>
</evidence>
<reference evidence="3 4" key="1">
    <citation type="journal article" date="2013" name="Curr. Biol.">
        <title>The Genome of the Foraminiferan Reticulomyxa filosa.</title>
        <authorList>
            <person name="Glockner G."/>
            <person name="Hulsmann N."/>
            <person name="Schleicher M."/>
            <person name="Noegel A.A."/>
            <person name="Eichinger L."/>
            <person name="Gallinger C."/>
            <person name="Pawlowski J."/>
            <person name="Sierra R."/>
            <person name="Euteneuer U."/>
            <person name="Pillet L."/>
            <person name="Moustafa A."/>
            <person name="Platzer M."/>
            <person name="Groth M."/>
            <person name="Szafranski K."/>
            <person name="Schliwa M."/>
        </authorList>
    </citation>
    <scope>NUCLEOTIDE SEQUENCE [LARGE SCALE GENOMIC DNA]</scope>
</reference>
<keyword evidence="2" id="KW-0812">Transmembrane</keyword>
<gene>
    <name evidence="3" type="ORF">RFI_20386</name>
</gene>
<proteinExistence type="predicted"/>
<comment type="caution">
    <text evidence="3">The sequence shown here is derived from an EMBL/GenBank/DDBJ whole genome shotgun (WGS) entry which is preliminary data.</text>
</comment>
<dbReference type="AlphaFoldDB" id="X6MV37"/>
<organism evidence="3 4">
    <name type="scientific">Reticulomyxa filosa</name>
    <dbReference type="NCBI Taxonomy" id="46433"/>
    <lineage>
        <taxon>Eukaryota</taxon>
        <taxon>Sar</taxon>
        <taxon>Rhizaria</taxon>
        <taxon>Retaria</taxon>
        <taxon>Foraminifera</taxon>
        <taxon>Monothalamids</taxon>
        <taxon>Reticulomyxidae</taxon>
        <taxon>Reticulomyxa</taxon>
    </lineage>
</organism>
<feature type="transmembrane region" description="Helical" evidence="2">
    <location>
        <begin position="153"/>
        <end position="170"/>
    </location>
</feature>
<evidence type="ECO:0000256" key="1">
    <source>
        <dbReference type="SAM" id="MobiDB-lite"/>
    </source>
</evidence>
<feature type="compositionally biased region" description="Basic and acidic residues" evidence="1">
    <location>
        <begin position="16"/>
        <end position="26"/>
    </location>
</feature>
<feature type="transmembrane region" description="Helical" evidence="2">
    <location>
        <begin position="124"/>
        <end position="141"/>
    </location>
</feature>
<name>X6MV37_RETFI</name>
<sequence length="181" mass="21075">MQRLSTHDSESDESEDSLRSTDDRTSKTSNQIELVSPGDEEIGKTRNKETPDLKRAKELYWSNWKSKLSVFLVGQLLSLVGALGSVFRVELQKKFVCMEEKKNIANKQRKEQTKCGNRQWDAPTLLNSTVYLLLWLITLIYMNQCSPRKDKLFLLAVIVNTIQTNFFFFFQKKKKKMITNK</sequence>
<feature type="region of interest" description="Disordered" evidence="1">
    <location>
        <begin position="1"/>
        <end position="49"/>
    </location>
</feature>